<dbReference type="Gene3D" id="3.30.460.10">
    <property type="entry name" value="Beta Polymerase, domain 2"/>
    <property type="match status" value="1"/>
</dbReference>
<protein>
    <submittedName>
        <fullName evidence="2">Nucleotidyltransferase domain-containing protein</fullName>
    </submittedName>
</protein>
<evidence type="ECO:0000313" key="3">
    <source>
        <dbReference type="Proteomes" id="UP001596410"/>
    </source>
</evidence>
<gene>
    <name evidence="2" type="ORF">ACFQIC_02985</name>
</gene>
<dbReference type="Pfam" id="PF18765">
    <property type="entry name" value="Polbeta"/>
    <property type="match status" value="1"/>
</dbReference>
<dbReference type="CDD" id="cd05403">
    <property type="entry name" value="NT_KNTase_like"/>
    <property type="match status" value="1"/>
</dbReference>
<dbReference type="EMBL" id="JBHSZV010000007">
    <property type="protein sequence ID" value="MFC7060836.1"/>
    <property type="molecule type" value="Genomic_DNA"/>
</dbReference>
<accession>A0ABW2EIV9</accession>
<comment type="caution">
    <text evidence="2">The sequence shown here is derived from an EMBL/GenBank/DDBJ whole genome shotgun (WGS) entry which is preliminary data.</text>
</comment>
<dbReference type="SUPFAM" id="SSF81301">
    <property type="entry name" value="Nucleotidyltransferase"/>
    <property type="match status" value="1"/>
</dbReference>
<dbReference type="InterPro" id="IPR041633">
    <property type="entry name" value="Polbeta"/>
</dbReference>
<dbReference type="InterPro" id="IPR052930">
    <property type="entry name" value="TA_antitoxin_MntA"/>
</dbReference>
<dbReference type="PANTHER" id="PTHR43852:SF3">
    <property type="entry name" value="NUCLEOTIDYLTRANSFERASE"/>
    <property type="match status" value="1"/>
</dbReference>
<dbReference type="InterPro" id="IPR043519">
    <property type="entry name" value="NT_sf"/>
</dbReference>
<feature type="domain" description="Polymerase beta nucleotidyltransferase" evidence="1">
    <location>
        <begin position="4"/>
        <end position="83"/>
    </location>
</feature>
<dbReference type="NCBIfam" id="NF047752">
    <property type="entry name" value="MntA_antitoxin"/>
    <property type="match status" value="1"/>
</dbReference>
<dbReference type="Proteomes" id="UP001596410">
    <property type="component" value="Unassembled WGS sequence"/>
</dbReference>
<organism evidence="2 3">
    <name type="scientific">Halobacillus seohaensis</name>
    <dbReference type="NCBI Taxonomy" id="447421"/>
    <lineage>
        <taxon>Bacteria</taxon>
        <taxon>Bacillati</taxon>
        <taxon>Bacillota</taxon>
        <taxon>Bacilli</taxon>
        <taxon>Bacillales</taxon>
        <taxon>Bacillaceae</taxon>
        <taxon>Halobacillus</taxon>
    </lineage>
</organism>
<sequence length="120" mass="13833">MKLEPYFIIMFGSYQNGAERGESDIDVAFYSDQENSSYKLFLIAQELSQLIDVEVNLVEMSNASNLFQVQIFSRGTVLYSESDYLRMNLQMKAYSLYVNLNEEEAVISKSIKERRNKGEG</sequence>
<evidence type="ECO:0000259" key="1">
    <source>
        <dbReference type="Pfam" id="PF18765"/>
    </source>
</evidence>
<keyword evidence="3" id="KW-1185">Reference proteome</keyword>
<proteinExistence type="predicted"/>
<evidence type="ECO:0000313" key="2">
    <source>
        <dbReference type="EMBL" id="MFC7060836.1"/>
    </source>
</evidence>
<dbReference type="PANTHER" id="PTHR43852">
    <property type="entry name" value="NUCLEOTIDYLTRANSFERASE"/>
    <property type="match status" value="1"/>
</dbReference>
<reference evidence="3" key="1">
    <citation type="journal article" date="2019" name="Int. J. Syst. Evol. Microbiol.">
        <title>The Global Catalogue of Microorganisms (GCM) 10K type strain sequencing project: providing services to taxonomists for standard genome sequencing and annotation.</title>
        <authorList>
            <consortium name="The Broad Institute Genomics Platform"/>
            <consortium name="The Broad Institute Genome Sequencing Center for Infectious Disease"/>
            <person name="Wu L."/>
            <person name="Ma J."/>
        </authorList>
    </citation>
    <scope>NUCLEOTIDE SEQUENCE [LARGE SCALE GENOMIC DNA]</scope>
    <source>
        <strain evidence="3">CGMCC 4.1621</strain>
    </source>
</reference>
<name>A0ABW2EIV9_9BACI</name>